<evidence type="ECO:0000313" key="1">
    <source>
        <dbReference type="EMBL" id="VEP17833.1"/>
    </source>
</evidence>
<reference evidence="1 2" key="1">
    <citation type="submission" date="2019-01" db="EMBL/GenBank/DDBJ databases">
        <authorList>
            <person name="Brito A."/>
        </authorList>
    </citation>
    <scope>NUCLEOTIDE SEQUENCE [LARGE SCALE GENOMIC DNA]</scope>
    <source>
        <strain evidence="1">1</strain>
    </source>
</reference>
<evidence type="ECO:0000313" key="2">
    <source>
        <dbReference type="Proteomes" id="UP000320055"/>
    </source>
</evidence>
<gene>
    <name evidence="1" type="ORF">H1P_6490005</name>
</gene>
<dbReference type="AlphaFoldDB" id="A0A563W2R5"/>
<protein>
    <submittedName>
        <fullName evidence="1">Uncharacterized protein</fullName>
    </submittedName>
</protein>
<name>A0A563W2R5_9CYAN</name>
<sequence length="20" mass="2324">MAKLGFGYLINNQLREKSLK</sequence>
<keyword evidence="2" id="KW-1185">Reference proteome</keyword>
<proteinExistence type="predicted"/>
<accession>A0A563W2R5</accession>
<dbReference type="EMBL" id="CAACVJ010000611">
    <property type="protein sequence ID" value="VEP17833.1"/>
    <property type="molecule type" value="Genomic_DNA"/>
</dbReference>
<dbReference type="Proteomes" id="UP000320055">
    <property type="component" value="Unassembled WGS sequence"/>
</dbReference>
<organism evidence="1 2">
    <name type="scientific">Hyella patelloides LEGE 07179</name>
    <dbReference type="NCBI Taxonomy" id="945734"/>
    <lineage>
        <taxon>Bacteria</taxon>
        <taxon>Bacillati</taxon>
        <taxon>Cyanobacteriota</taxon>
        <taxon>Cyanophyceae</taxon>
        <taxon>Pleurocapsales</taxon>
        <taxon>Hyellaceae</taxon>
        <taxon>Hyella</taxon>
    </lineage>
</organism>